<reference evidence="1" key="1">
    <citation type="journal article" date="2021" name="Proc. Natl. Acad. Sci. U.S.A.">
        <title>A Catalog of Tens of Thousands of Viruses from Human Metagenomes Reveals Hidden Associations with Chronic Diseases.</title>
        <authorList>
            <person name="Tisza M.J."/>
            <person name="Buck C.B."/>
        </authorList>
    </citation>
    <scope>NUCLEOTIDE SEQUENCE</scope>
    <source>
        <strain evidence="1">CtZkC8</strain>
    </source>
</reference>
<organism evidence="1">
    <name type="scientific">Podoviridae sp. ctZkC8</name>
    <dbReference type="NCBI Taxonomy" id="2825259"/>
    <lineage>
        <taxon>Viruses</taxon>
        <taxon>Duplodnaviria</taxon>
        <taxon>Heunggongvirae</taxon>
        <taxon>Uroviricota</taxon>
        <taxon>Caudoviricetes</taxon>
    </lineage>
</organism>
<dbReference type="EMBL" id="BK016062">
    <property type="protein sequence ID" value="DAF91802.1"/>
    <property type="molecule type" value="Genomic_DNA"/>
</dbReference>
<accession>A0A8S5UBM5</accession>
<name>A0A8S5UBM5_9CAUD</name>
<sequence>MFLLSCNLFVGSGYPGSVHVLSASAVASKT</sequence>
<evidence type="ECO:0000313" key="1">
    <source>
        <dbReference type="EMBL" id="DAF91802.1"/>
    </source>
</evidence>
<proteinExistence type="predicted"/>
<protein>
    <submittedName>
        <fullName evidence="1">Uncharacterized protein</fullName>
    </submittedName>
</protein>